<organism evidence="2 3">
    <name type="scientific">Nocardioides islandensis</name>
    <dbReference type="NCBI Taxonomy" id="433663"/>
    <lineage>
        <taxon>Bacteria</taxon>
        <taxon>Bacillati</taxon>
        <taxon>Actinomycetota</taxon>
        <taxon>Actinomycetes</taxon>
        <taxon>Propionibacteriales</taxon>
        <taxon>Nocardioidaceae</taxon>
        <taxon>Nocardioides</taxon>
    </lineage>
</organism>
<dbReference type="Pfam" id="PF18728">
    <property type="entry name" value="HEPN_AbiV"/>
    <property type="match status" value="1"/>
</dbReference>
<proteinExistence type="predicted"/>
<dbReference type="RefSeq" id="WP_194707566.1">
    <property type="nucleotide sequence ID" value="NZ_JADKPN010000009.1"/>
</dbReference>
<dbReference type="NCBIfam" id="TIGR04498">
    <property type="entry name" value="AbiV_defense"/>
    <property type="match status" value="1"/>
</dbReference>
<accession>A0A930VD58</accession>
<name>A0A930VD58_9ACTN</name>
<dbReference type="EMBL" id="JADKPN010000009">
    <property type="protein sequence ID" value="MBF4764372.1"/>
    <property type="molecule type" value="Genomic_DNA"/>
</dbReference>
<protein>
    <submittedName>
        <fullName evidence="2">AbiV family abortive infection protein</fullName>
    </submittedName>
</protein>
<feature type="region of interest" description="Disordered" evidence="1">
    <location>
        <begin position="223"/>
        <end position="248"/>
    </location>
</feature>
<keyword evidence="3" id="KW-1185">Reference proteome</keyword>
<gene>
    <name evidence="2" type="ORF">ISU07_14660</name>
</gene>
<evidence type="ECO:0000313" key="2">
    <source>
        <dbReference type="EMBL" id="MBF4764372.1"/>
    </source>
</evidence>
<dbReference type="Proteomes" id="UP000640489">
    <property type="component" value="Unassembled WGS sequence"/>
</dbReference>
<evidence type="ECO:0000256" key="1">
    <source>
        <dbReference type="SAM" id="MobiDB-lite"/>
    </source>
</evidence>
<comment type="caution">
    <text evidence="2">The sequence shown here is derived from an EMBL/GenBank/DDBJ whole genome shotgun (WGS) entry which is preliminary data.</text>
</comment>
<dbReference type="AlphaFoldDB" id="A0A930VD58"/>
<evidence type="ECO:0000313" key="3">
    <source>
        <dbReference type="Proteomes" id="UP000640489"/>
    </source>
</evidence>
<dbReference type="InterPro" id="IPR030987">
    <property type="entry name" value="AbiV"/>
</dbReference>
<sequence>MDDIEVWRVGAWQARRWWLALMTNAIGLVNDSAVLAKMCSYGRAQAMLVLAAEEVARAHFLYDAAQEEWSTPHDTDVWIDVPREVVDMCRPMLSGLQVAERYPAGMSTFWDPDDETGLAFPYSDSAPGGGEIKKQAAGFHVDRTGKLITSPMDIPEGALPLFITLVARGIEMHLAEDRIRHQSARPEEALDLAEFLHVEIFPFAWPEDLKSVLTEEGEKRLGAMTADRIPPPSLTTLRPRPAGWRRRR</sequence>
<reference evidence="2" key="1">
    <citation type="submission" date="2020-11" db="EMBL/GenBank/DDBJ databases">
        <title>Nocardioides sp. nov., isolated from Soil of Cynanchum wilfordii Hemsley rhizosphere.</title>
        <authorList>
            <person name="Lee J.-S."/>
            <person name="Suh M.K."/>
            <person name="Kim J.-S."/>
        </authorList>
    </citation>
    <scope>NUCLEOTIDE SEQUENCE</scope>
    <source>
        <strain evidence="2">KCTC 19275</strain>
    </source>
</reference>